<evidence type="ECO:0000256" key="1">
    <source>
        <dbReference type="SAM" id="MobiDB-lite"/>
    </source>
</evidence>
<gene>
    <name evidence="2" type="ORF">COLO4_28689</name>
</gene>
<evidence type="ECO:0000313" key="2">
    <source>
        <dbReference type="EMBL" id="OMO70236.1"/>
    </source>
</evidence>
<feature type="region of interest" description="Disordered" evidence="1">
    <location>
        <begin position="1"/>
        <end position="20"/>
    </location>
</feature>
<dbReference type="Proteomes" id="UP000187203">
    <property type="component" value="Unassembled WGS sequence"/>
</dbReference>
<name>A0A1R3HIQ5_9ROSI</name>
<organism evidence="2 3">
    <name type="scientific">Corchorus olitorius</name>
    <dbReference type="NCBI Taxonomy" id="93759"/>
    <lineage>
        <taxon>Eukaryota</taxon>
        <taxon>Viridiplantae</taxon>
        <taxon>Streptophyta</taxon>
        <taxon>Embryophyta</taxon>
        <taxon>Tracheophyta</taxon>
        <taxon>Spermatophyta</taxon>
        <taxon>Magnoliopsida</taxon>
        <taxon>eudicotyledons</taxon>
        <taxon>Gunneridae</taxon>
        <taxon>Pentapetalae</taxon>
        <taxon>rosids</taxon>
        <taxon>malvids</taxon>
        <taxon>Malvales</taxon>
        <taxon>Malvaceae</taxon>
        <taxon>Grewioideae</taxon>
        <taxon>Apeibeae</taxon>
        <taxon>Corchorus</taxon>
    </lineage>
</organism>
<proteinExistence type="predicted"/>
<accession>A0A1R3HIQ5</accession>
<comment type="caution">
    <text evidence="2">The sequence shown here is derived from an EMBL/GenBank/DDBJ whole genome shotgun (WGS) entry which is preliminary data.</text>
</comment>
<evidence type="ECO:0000313" key="3">
    <source>
        <dbReference type="Proteomes" id="UP000187203"/>
    </source>
</evidence>
<dbReference type="EMBL" id="AWUE01020023">
    <property type="protein sequence ID" value="OMO70236.1"/>
    <property type="molecule type" value="Genomic_DNA"/>
</dbReference>
<reference evidence="3" key="1">
    <citation type="submission" date="2013-09" db="EMBL/GenBank/DDBJ databases">
        <title>Corchorus olitorius genome sequencing.</title>
        <authorList>
            <person name="Alam M."/>
            <person name="Haque M.S."/>
            <person name="Islam M.S."/>
            <person name="Emdad E.M."/>
            <person name="Islam M.M."/>
            <person name="Ahmed B."/>
            <person name="Halim A."/>
            <person name="Hossen Q.M.M."/>
            <person name="Hossain M.Z."/>
            <person name="Ahmed R."/>
            <person name="Khan M.M."/>
            <person name="Islam R."/>
            <person name="Rashid M.M."/>
            <person name="Khan S.A."/>
            <person name="Rahman M.S."/>
            <person name="Alam M."/>
            <person name="Yahiya A.S."/>
            <person name="Khan M.S."/>
            <person name="Azam M.S."/>
            <person name="Haque T."/>
            <person name="Lashkar M.Z.H."/>
            <person name="Akhand A.I."/>
            <person name="Morshed G."/>
            <person name="Roy S."/>
            <person name="Uddin K.S."/>
            <person name="Rabeya T."/>
            <person name="Hossain A.S."/>
            <person name="Chowdhury A."/>
            <person name="Snigdha A.R."/>
            <person name="Mortoza M.S."/>
            <person name="Matin S.A."/>
            <person name="Hoque S.M.E."/>
            <person name="Islam M.K."/>
            <person name="Roy D.K."/>
            <person name="Haider R."/>
            <person name="Moosa M.M."/>
            <person name="Elias S.M."/>
            <person name="Hasan A.M."/>
            <person name="Jahan S."/>
            <person name="Shafiuddin M."/>
            <person name="Mahmood N."/>
            <person name="Shommy N.S."/>
        </authorList>
    </citation>
    <scope>NUCLEOTIDE SEQUENCE [LARGE SCALE GENOMIC DNA]</scope>
    <source>
        <strain evidence="3">cv. O-4</strain>
    </source>
</reference>
<dbReference type="AlphaFoldDB" id="A0A1R3HIQ5"/>
<sequence>MAKESDAPGQTRRPVPNGSAMVFRIELAGRTSSTKTRWLV</sequence>
<protein>
    <submittedName>
        <fullName evidence="2">Uncharacterized protein</fullName>
    </submittedName>
</protein>
<keyword evidence="3" id="KW-1185">Reference proteome</keyword>